<protein>
    <submittedName>
        <fullName evidence="3">Uncharacterized protein</fullName>
    </submittedName>
</protein>
<organism evidence="3 4">
    <name type="scientific">Dipteronia sinensis</name>
    <dbReference type="NCBI Taxonomy" id="43782"/>
    <lineage>
        <taxon>Eukaryota</taxon>
        <taxon>Viridiplantae</taxon>
        <taxon>Streptophyta</taxon>
        <taxon>Embryophyta</taxon>
        <taxon>Tracheophyta</taxon>
        <taxon>Spermatophyta</taxon>
        <taxon>Magnoliopsida</taxon>
        <taxon>eudicotyledons</taxon>
        <taxon>Gunneridae</taxon>
        <taxon>Pentapetalae</taxon>
        <taxon>rosids</taxon>
        <taxon>malvids</taxon>
        <taxon>Sapindales</taxon>
        <taxon>Sapindaceae</taxon>
        <taxon>Hippocastanoideae</taxon>
        <taxon>Acereae</taxon>
        <taxon>Dipteronia</taxon>
    </lineage>
</organism>
<feature type="region of interest" description="Disordered" evidence="1">
    <location>
        <begin position="48"/>
        <end position="87"/>
    </location>
</feature>
<evidence type="ECO:0000256" key="1">
    <source>
        <dbReference type="SAM" id="MobiDB-lite"/>
    </source>
</evidence>
<feature type="compositionally biased region" description="Basic and acidic residues" evidence="1">
    <location>
        <begin position="75"/>
        <end position="87"/>
    </location>
</feature>
<evidence type="ECO:0000256" key="2">
    <source>
        <dbReference type="SAM" id="Phobius"/>
    </source>
</evidence>
<comment type="caution">
    <text evidence="3">The sequence shown here is derived from an EMBL/GenBank/DDBJ whole genome shotgun (WGS) entry which is preliminary data.</text>
</comment>
<proteinExistence type="predicted"/>
<dbReference type="AlphaFoldDB" id="A0AAE0B836"/>
<name>A0AAE0B836_9ROSI</name>
<keyword evidence="4" id="KW-1185">Reference proteome</keyword>
<dbReference type="Proteomes" id="UP001281410">
    <property type="component" value="Unassembled WGS sequence"/>
</dbReference>
<feature type="transmembrane region" description="Helical" evidence="2">
    <location>
        <begin position="116"/>
        <end position="138"/>
    </location>
</feature>
<evidence type="ECO:0000313" key="4">
    <source>
        <dbReference type="Proteomes" id="UP001281410"/>
    </source>
</evidence>
<sequence>MVFDGGSHGGNQMEGNLKPICWDGFHITPLKGNMIPMEFTFPCLKKSKPSTKHENPVTPTPTPTQPPSLDDASSNDDRPLLKPESTESIQELEKKYAAYVVYGVMGRCELPLKEKLLLGLALVTLVPIRVVLAMYYLICRSSRRLIGRTSRRITPAWAAGGGPETYRIPNFQDKNPKGLVQIFLIMYRIWIFCITCLLLFQASLPSSPPGYVLYYVSEKKFEWLTGKSLDCAYVQREVKASYFKGISVARDDLILSPDLFFSSKLDCTIRVVCWLCRFSFVETRKLLALFKTTYCTLFIHRKLFCVMLTQVNPYGNGI</sequence>
<gene>
    <name evidence="3" type="ORF">Dsin_003437</name>
</gene>
<keyword evidence="2" id="KW-1133">Transmembrane helix</keyword>
<keyword evidence="2" id="KW-0812">Transmembrane</keyword>
<reference evidence="3" key="1">
    <citation type="journal article" date="2023" name="Plant J.">
        <title>Genome sequences and population genomics provide insights into the demographic history, inbreeding, and mutation load of two 'living fossil' tree species of Dipteronia.</title>
        <authorList>
            <person name="Feng Y."/>
            <person name="Comes H.P."/>
            <person name="Chen J."/>
            <person name="Zhu S."/>
            <person name="Lu R."/>
            <person name="Zhang X."/>
            <person name="Li P."/>
            <person name="Qiu J."/>
            <person name="Olsen K.M."/>
            <person name="Qiu Y."/>
        </authorList>
    </citation>
    <scope>NUCLEOTIDE SEQUENCE</scope>
    <source>
        <strain evidence="3">NBL</strain>
    </source>
</reference>
<accession>A0AAE0B836</accession>
<feature type="transmembrane region" description="Helical" evidence="2">
    <location>
        <begin position="179"/>
        <end position="200"/>
    </location>
</feature>
<dbReference type="EMBL" id="JANJYJ010000001">
    <property type="protein sequence ID" value="KAK3231556.1"/>
    <property type="molecule type" value="Genomic_DNA"/>
</dbReference>
<keyword evidence="2" id="KW-0472">Membrane</keyword>
<evidence type="ECO:0000313" key="3">
    <source>
        <dbReference type="EMBL" id="KAK3231556.1"/>
    </source>
</evidence>